<dbReference type="EMBL" id="JAVXUP010003585">
    <property type="protein sequence ID" value="KAK2998563.1"/>
    <property type="molecule type" value="Genomic_DNA"/>
</dbReference>
<dbReference type="InterPro" id="IPR025836">
    <property type="entry name" value="Zn_knuckle_CX2CX4HX4C"/>
</dbReference>
<sequence length="455" mass="52138">MESLINKTISLHCTNLDDLAANEDTAIKDYGLTLLAKIVSSKKSNPKVVQSILLKSWNPSEGMKVQFHHDNIFSILFNHEWDRNRIMKHRPWSVMSSHVVVRDWPQQLNLDEIDFSKSPFWIRVVGLPPNLMTKQNVEKIGSKIGEVTEVDFTSDGKLAWLRYLRIQVQQDISEPLRTGFTRNKDHQQQAWIRLQYERLPDFCFACGRLGHTNRSCPRKPPDPPKNMASPYGPWLRADNMENCPHTACWSPSQMLTLLPAFYPINHYLFHTPQSPLSTDQMRHRGDKPGLAHPPTMIILAWNIRGLGRAERVKALKKDVRNLKPDIIFLSETLSSSSKLSPLFDSLGFLNKCFVPPTGKKPAGGLCLAWKMGVDIEITLQNNNIINGLIFSDPSNQPWMMSMIYGPPHSANKRSFWEDLSSVLSLVLFVWEILMQLWINLKNSEEIQLPLRPMND</sequence>
<keyword evidence="4" id="KW-1185">Reference proteome</keyword>
<dbReference type="Pfam" id="PF14111">
    <property type="entry name" value="DUF4283"/>
    <property type="match status" value="1"/>
</dbReference>
<dbReference type="PANTHER" id="PTHR31286">
    <property type="entry name" value="GLYCINE-RICH CELL WALL STRUCTURAL PROTEIN 1.8-LIKE"/>
    <property type="match status" value="1"/>
</dbReference>
<dbReference type="PANTHER" id="PTHR31286:SF167">
    <property type="entry name" value="OS09G0268800 PROTEIN"/>
    <property type="match status" value="1"/>
</dbReference>
<evidence type="ECO:0000259" key="2">
    <source>
        <dbReference type="PROSITE" id="PS50158"/>
    </source>
</evidence>
<dbReference type="GO" id="GO:0008270">
    <property type="term" value="F:zinc ion binding"/>
    <property type="evidence" value="ECO:0007669"/>
    <property type="project" value="UniProtKB-KW"/>
</dbReference>
<feature type="domain" description="CCHC-type" evidence="2">
    <location>
        <begin position="203"/>
        <end position="218"/>
    </location>
</feature>
<evidence type="ECO:0000313" key="3">
    <source>
        <dbReference type="EMBL" id="KAK2998563.1"/>
    </source>
</evidence>
<gene>
    <name evidence="3" type="ORF">RJ639_023543</name>
</gene>
<dbReference type="Gene3D" id="3.60.10.10">
    <property type="entry name" value="Endonuclease/exonuclease/phosphatase"/>
    <property type="match status" value="1"/>
</dbReference>
<keyword evidence="1" id="KW-0863">Zinc-finger</keyword>
<dbReference type="GO" id="GO:0003676">
    <property type="term" value="F:nucleic acid binding"/>
    <property type="evidence" value="ECO:0007669"/>
    <property type="project" value="InterPro"/>
</dbReference>
<dbReference type="AlphaFoldDB" id="A0AA88UZU3"/>
<dbReference type="Pfam" id="PF03372">
    <property type="entry name" value="Exo_endo_phos"/>
    <property type="match status" value="1"/>
</dbReference>
<dbReference type="InterPro" id="IPR001878">
    <property type="entry name" value="Znf_CCHC"/>
</dbReference>
<keyword evidence="1" id="KW-0479">Metal-binding</keyword>
<dbReference type="InterPro" id="IPR005135">
    <property type="entry name" value="Endo/exonuclease/phosphatase"/>
</dbReference>
<keyword evidence="1" id="KW-0862">Zinc</keyword>
<dbReference type="InterPro" id="IPR025558">
    <property type="entry name" value="DUF4283"/>
</dbReference>
<dbReference type="GO" id="GO:0003824">
    <property type="term" value="F:catalytic activity"/>
    <property type="evidence" value="ECO:0007669"/>
    <property type="project" value="InterPro"/>
</dbReference>
<proteinExistence type="predicted"/>
<dbReference type="Proteomes" id="UP001188597">
    <property type="component" value="Unassembled WGS sequence"/>
</dbReference>
<dbReference type="PROSITE" id="PS50158">
    <property type="entry name" value="ZF_CCHC"/>
    <property type="match status" value="1"/>
</dbReference>
<dbReference type="Pfam" id="PF14392">
    <property type="entry name" value="zf-CCHC_4"/>
    <property type="match status" value="1"/>
</dbReference>
<organism evidence="3 4">
    <name type="scientific">Escallonia herrerae</name>
    <dbReference type="NCBI Taxonomy" id="1293975"/>
    <lineage>
        <taxon>Eukaryota</taxon>
        <taxon>Viridiplantae</taxon>
        <taxon>Streptophyta</taxon>
        <taxon>Embryophyta</taxon>
        <taxon>Tracheophyta</taxon>
        <taxon>Spermatophyta</taxon>
        <taxon>Magnoliopsida</taxon>
        <taxon>eudicotyledons</taxon>
        <taxon>Gunneridae</taxon>
        <taxon>Pentapetalae</taxon>
        <taxon>asterids</taxon>
        <taxon>campanulids</taxon>
        <taxon>Escalloniales</taxon>
        <taxon>Escalloniaceae</taxon>
        <taxon>Escallonia</taxon>
    </lineage>
</organism>
<protein>
    <recommendedName>
        <fullName evidence="2">CCHC-type domain-containing protein</fullName>
    </recommendedName>
</protein>
<dbReference type="InterPro" id="IPR040256">
    <property type="entry name" value="At4g02000-like"/>
</dbReference>
<dbReference type="SUPFAM" id="SSF57756">
    <property type="entry name" value="Retrovirus zinc finger-like domains"/>
    <property type="match status" value="1"/>
</dbReference>
<accession>A0AA88UZU3</accession>
<dbReference type="SUPFAM" id="SSF56219">
    <property type="entry name" value="DNase I-like"/>
    <property type="match status" value="1"/>
</dbReference>
<reference evidence="3" key="1">
    <citation type="submission" date="2022-12" db="EMBL/GenBank/DDBJ databases">
        <title>Draft genome assemblies for two species of Escallonia (Escalloniales).</title>
        <authorList>
            <person name="Chanderbali A."/>
            <person name="Dervinis C."/>
            <person name="Anghel I."/>
            <person name="Soltis D."/>
            <person name="Soltis P."/>
            <person name="Zapata F."/>
        </authorList>
    </citation>
    <scope>NUCLEOTIDE SEQUENCE</scope>
    <source>
        <strain evidence="3">UCBG64.0493</strain>
        <tissue evidence="3">Leaf</tissue>
    </source>
</reference>
<evidence type="ECO:0000256" key="1">
    <source>
        <dbReference type="PROSITE-ProRule" id="PRU00047"/>
    </source>
</evidence>
<dbReference type="InterPro" id="IPR036691">
    <property type="entry name" value="Endo/exonu/phosph_ase_sf"/>
</dbReference>
<name>A0AA88UZU3_9ASTE</name>
<comment type="caution">
    <text evidence="3">The sequence shown here is derived from an EMBL/GenBank/DDBJ whole genome shotgun (WGS) entry which is preliminary data.</text>
</comment>
<evidence type="ECO:0000313" key="4">
    <source>
        <dbReference type="Proteomes" id="UP001188597"/>
    </source>
</evidence>
<dbReference type="InterPro" id="IPR036875">
    <property type="entry name" value="Znf_CCHC_sf"/>
</dbReference>